<evidence type="ECO:0000313" key="11">
    <source>
        <dbReference type="Proteomes" id="UP000781958"/>
    </source>
</evidence>
<feature type="transmembrane region" description="Helical" evidence="8">
    <location>
        <begin position="263"/>
        <end position="285"/>
    </location>
</feature>
<evidence type="ECO:0000256" key="6">
    <source>
        <dbReference type="ARBA" id="ARBA00022989"/>
    </source>
</evidence>
<dbReference type="NCBIfam" id="TIGR00710">
    <property type="entry name" value="efflux_Bcr_CflA"/>
    <property type="match status" value="1"/>
</dbReference>
<dbReference type="InterPro" id="IPR020846">
    <property type="entry name" value="MFS_dom"/>
</dbReference>
<feature type="transmembrane region" description="Helical" evidence="8">
    <location>
        <begin position="388"/>
        <end position="407"/>
    </location>
</feature>
<gene>
    <name evidence="10" type="ORF">J2851_004324</name>
</gene>
<feature type="transmembrane region" description="Helical" evidence="8">
    <location>
        <begin position="233"/>
        <end position="251"/>
    </location>
</feature>
<comment type="subcellular location">
    <subcellularLocation>
        <location evidence="8">Cell inner membrane</location>
        <topology evidence="8">Multi-pass membrane protein</topology>
    </subcellularLocation>
    <subcellularLocation>
        <location evidence="1">Cell membrane</location>
        <topology evidence="1">Multi-pass membrane protein</topology>
    </subcellularLocation>
</comment>
<dbReference type="Pfam" id="PF07690">
    <property type="entry name" value="MFS_1"/>
    <property type="match status" value="1"/>
</dbReference>
<dbReference type="EMBL" id="JAGINP010000016">
    <property type="protein sequence ID" value="MBP2294534.1"/>
    <property type="molecule type" value="Genomic_DNA"/>
</dbReference>
<evidence type="ECO:0000256" key="4">
    <source>
        <dbReference type="ARBA" id="ARBA00022475"/>
    </source>
</evidence>
<evidence type="ECO:0000256" key="2">
    <source>
        <dbReference type="ARBA" id="ARBA00006236"/>
    </source>
</evidence>
<proteinExistence type="inferred from homology"/>
<feature type="transmembrane region" description="Helical" evidence="8">
    <location>
        <begin position="323"/>
        <end position="341"/>
    </location>
</feature>
<comment type="caution">
    <text evidence="10">The sequence shown here is derived from an EMBL/GenBank/DDBJ whole genome shotgun (WGS) entry which is preliminary data.</text>
</comment>
<organism evidence="10 11">
    <name type="scientific">Azospirillum rugosum</name>
    <dbReference type="NCBI Taxonomy" id="416170"/>
    <lineage>
        <taxon>Bacteria</taxon>
        <taxon>Pseudomonadati</taxon>
        <taxon>Pseudomonadota</taxon>
        <taxon>Alphaproteobacteria</taxon>
        <taxon>Rhodospirillales</taxon>
        <taxon>Azospirillaceae</taxon>
        <taxon>Azospirillum</taxon>
    </lineage>
</organism>
<feature type="transmembrane region" description="Helical" evidence="8">
    <location>
        <begin position="297"/>
        <end position="317"/>
    </location>
</feature>
<keyword evidence="6 8" id="KW-1133">Transmembrane helix</keyword>
<evidence type="ECO:0000256" key="5">
    <source>
        <dbReference type="ARBA" id="ARBA00022692"/>
    </source>
</evidence>
<feature type="transmembrane region" description="Helical" evidence="8">
    <location>
        <begin position="182"/>
        <end position="202"/>
    </location>
</feature>
<reference evidence="10 11" key="1">
    <citation type="submission" date="2021-03" db="EMBL/GenBank/DDBJ databases">
        <title>Genomic Encyclopedia of Type Strains, Phase III (KMG-III): the genomes of soil and plant-associated and newly described type strains.</title>
        <authorList>
            <person name="Whitman W."/>
        </authorList>
    </citation>
    <scope>NUCLEOTIDE SEQUENCE [LARGE SCALE GENOMIC DNA]</scope>
    <source>
        <strain evidence="10 11">IMMIB AFH-6</strain>
    </source>
</reference>
<keyword evidence="11" id="KW-1185">Reference proteome</keyword>
<protein>
    <recommendedName>
        <fullName evidence="8">Bcr/CflA family efflux transporter</fullName>
    </recommendedName>
</protein>
<evidence type="ECO:0000313" key="10">
    <source>
        <dbReference type="EMBL" id="MBP2294534.1"/>
    </source>
</evidence>
<feature type="transmembrane region" description="Helical" evidence="8">
    <location>
        <begin position="27"/>
        <end position="49"/>
    </location>
</feature>
<feature type="transmembrane region" description="Helical" evidence="8">
    <location>
        <begin position="94"/>
        <end position="113"/>
    </location>
</feature>
<sequence>MPNTPPPPAQSPPQTPAGTQDVRFGEFVALMALLIALTALSIDIMLVALPDIAQTYALTGANDRQLIITAYMLGLAVGQPFHGPLSDRFGRKPILAVGLIIFAIGSLGAAFAPSFTTMLAARALQGLGAAAPRVVAIAIVRDRFLGREMARVMSFVMMIFIIVPVIAPSLGEGILRLGTWPWIFGALFLASAFAFAWSMLRLRETRRPEDRMSLTPAALGHAFHRVVTTRATVGYTTAMGFLFGGLLSYVGSAQQIFQDVYGLGSLFPVAFGAIAGVMALASLTNARFVGRVGMHRVSHMALIGYVAAGTVMALMGFPEHPPLLVLGLFMAVIFYCFGLIAPNFNAMAMEPLGHVAGMGSSFVGFYSTATGAIVGMVIGRSFDGTVRPLIIGFVCLGYLALATVLVTEGGKLMRSHHAPAPQAGE</sequence>
<evidence type="ECO:0000259" key="9">
    <source>
        <dbReference type="PROSITE" id="PS50850"/>
    </source>
</evidence>
<dbReference type="InterPro" id="IPR004812">
    <property type="entry name" value="Efflux_drug-R_Bcr/CmlA"/>
</dbReference>
<name>A0ABS4SPQ5_9PROT</name>
<comment type="similarity">
    <text evidence="2 8">Belongs to the major facilitator superfamily. Bcr/CmlA family.</text>
</comment>
<keyword evidence="8" id="KW-0997">Cell inner membrane</keyword>
<keyword evidence="7 8" id="KW-0472">Membrane</keyword>
<dbReference type="Gene3D" id="1.20.1720.10">
    <property type="entry name" value="Multidrug resistance protein D"/>
    <property type="match status" value="1"/>
</dbReference>
<dbReference type="InterPro" id="IPR011701">
    <property type="entry name" value="MFS"/>
</dbReference>
<dbReference type="PROSITE" id="PS50850">
    <property type="entry name" value="MFS"/>
    <property type="match status" value="1"/>
</dbReference>
<keyword evidence="5 8" id="KW-0812">Transmembrane</keyword>
<feature type="domain" description="Major facilitator superfamily (MFS) profile" evidence="9">
    <location>
        <begin position="27"/>
        <end position="410"/>
    </location>
</feature>
<dbReference type="RefSeq" id="WP_209768743.1">
    <property type="nucleotide sequence ID" value="NZ_JAGINP010000016.1"/>
</dbReference>
<dbReference type="CDD" id="cd17320">
    <property type="entry name" value="MFS_MdfA_MDR_like"/>
    <property type="match status" value="1"/>
</dbReference>
<dbReference type="SUPFAM" id="SSF103473">
    <property type="entry name" value="MFS general substrate transporter"/>
    <property type="match status" value="1"/>
</dbReference>
<keyword evidence="3 8" id="KW-0813">Transport</keyword>
<evidence type="ECO:0000256" key="7">
    <source>
        <dbReference type="ARBA" id="ARBA00023136"/>
    </source>
</evidence>
<evidence type="ECO:0000256" key="1">
    <source>
        <dbReference type="ARBA" id="ARBA00004651"/>
    </source>
</evidence>
<evidence type="ECO:0000256" key="8">
    <source>
        <dbReference type="RuleBase" id="RU365088"/>
    </source>
</evidence>
<feature type="transmembrane region" description="Helical" evidence="8">
    <location>
        <begin position="362"/>
        <end position="382"/>
    </location>
</feature>
<keyword evidence="4" id="KW-1003">Cell membrane</keyword>
<comment type="caution">
    <text evidence="8">Lacks conserved residue(s) required for the propagation of feature annotation.</text>
</comment>
<dbReference type="PANTHER" id="PTHR23501">
    <property type="entry name" value="MAJOR FACILITATOR SUPERFAMILY"/>
    <property type="match status" value="1"/>
</dbReference>
<dbReference type="PANTHER" id="PTHR23501:SF191">
    <property type="entry name" value="VACUOLAR BASIC AMINO ACID TRANSPORTER 4"/>
    <property type="match status" value="1"/>
</dbReference>
<accession>A0ABS4SPQ5</accession>
<evidence type="ECO:0000256" key="3">
    <source>
        <dbReference type="ARBA" id="ARBA00022448"/>
    </source>
</evidence>
<feature type="transmembrane region" description="Helical" evidence="8">
    <location>
        <begin position="152"/>
        <end position="170"/>
    </location>
</feature>
<dbReference type="Proteomes" id="UP000781958">
    <property type="component" value="Unassembled WGS sequence"/>
</dbReference>
<dbReference type="InterPro" id="IPR036259">
    <property type="entry name" value="MFS_trans_sf"/>
</dbReference>